<dbReference type="RefSeq" id="WP_229118455.1">
    <property type="nucleotide sequence ID" value="NZ_CAJPNG010000230.1"/>
</dbReference>
<accession>A0ABT4IAQ7</accession>
<evidence type="ECO:0000313" key="1">
    <source>
        <dbReference type="EMBL" id="MCZ0858830.1"/>
    </source>
</evidence>
<protein>
    <submittedName>
        <fullName evidence="1">Uncharacterized protein</fullName>
    </submittedName>
</protein>
<reference evidence="1" key="1">
    <citation type="submission" date="2022-10" db="EMBL/GenBank/DDBJ databases">
        <title>Genome sequence of Actinomyces israelii ATCC 10048.</title>
        <authorList>
            <person name="Watt R.M."/>
            <person name="Tong W.M."/>
        </authorList>
    </citation>
    <scope>NUCLEOTIDE SEQUENCE</scope>
    <source>
        <strain evidence="1">ATCC 10048</strain>
    </source>
</reference>
<sequence>MSSDIERACPRASGGAAEGEAGVAAIGGCMAAAADAGDASDAEYGVARVSGETADVSGGAIEGDGGTAKLE</sequence>
<dbReference type="Proteomes" id="UP001072034">
    <property type="component" value="Unassembled WGS sequence"/>
</dbReference>
<gene>
    <name evidence="1" type="ORF">OHJ16_12340</name>
</gene>
<comment type="caution">
    <text evidence="1">The sequence shown here is derived from an EMBL/GenBank/DDBJ whole genome shotgun (WGS) entry which is preliminary data.</text>
</comment>
<name>A0ABT4IAQ7_9ACTO</name>
<proteinExistence type="predicted"/>
<keyword evidence="2" id="KW-1185">Reference proteome</keyword>
<dbReference type="EMBL" id="JAPTMY010000031">
    <property type="protein sequence ID" value="MCZ0858830.1"/>
    <property type="molecule type" value="Genomic_DNA"/>
</dbReference>
<evidence type="ECO:0000313" key="2">
    <source>
        <dbReference type="Proteomes" id="UP001072034"/>
    </source>
</evidence>
<organism evidence="1 2">
    <name type="scientific">Actinomyces israelii</name>
    <dbReference type="NCBI Taxonomy" id="1659"/>
    <lineage>
        <taxon>Bacteria</taxon>
        <taxon>Bacillati</taxon>
        <taxon>Actinomycetota</taxon>
        <taxon>Actinomycetes</taxon>
        <taxon>Actinomycetales</taxon>
        <taxon>Actinomycetaceae</taxon>
        <taxon>Actinomyces</taxon>
    </lineage>
</organism>